<keyword evidence="3" id="KW-1185">Reference proteome</keyword>
<dbReference type="GO" id="GO:0003676">
    <property type="term" value="F:nucleic acid binding"/>
    <property type="evidence" value="ECO:0007669"/>
    <property type="project" value="InterPro"/>
</dbReference>
<dbReference type="InterPro" id="IPR012337">
    <property type="entry name" value="RNaseH-like_sf"/>
</dbReference>
<evidence type="ECO:0000313" key="3">
    <source>
        <dbReference type="Proteomes" id="UP000075243"/>
    </source>
</evidence>
<proteinExistence type="predicted"/>
<dbReference type="InterPro" id="IPR039537">
    <property type="entry name" value="Retrotran_Ty1/copia-like"/>
</dbReference>
<dbReference type="Gramene" id="C.cajan_04647.t">
    <property type="protein sequence ID" value="C.cajan_04647.t.cds1"/>
    <property type="gene ID" value="C.cajan_04647"/>
</dbReference>
<protein>
    <submittedName>
        <fullName evidence="2">Retrovirus-related Pol polyprotein from transposon TNT 1-94</fullName>
    </submittedName>
</protein>
<dbReference type="GO" id="GO:0015074">
    <property type="term" value="P:DNA integration"/>
    <property type="evidence" value="ECO:0007669"/>
    <property type="project" value="InterPro"/>
</dbReference>
<dbReference type="Pfam" id="PF13976">
    <property type="entry name" value="gag_pre-integrs"/>
    <property type="match status" value="1"/>
</dbReference>
<dbReference type="InterPro" id="IPR036397">
    <property type="entry name" value="RNaseH_sf"/>
</dbReference>
<dbReference type="PROSITE" id="PS50994">
    <property type="entry name" value="INTEGRASE"/>
    <property type="match status" value="1"/>
</dbReference>
<feature type="domain" description="Integrase catalytic" evidence="1">
    <location>
        <begin position="191"/>
        <end position="355"/>
    </location>
</feature>
<gene>
    <name evidence="2" type="ORF">KK1_004767</name>
</gene>
<name>A0A151TYT3_CAJCA</name>
<dbReference type="EMBL" id="CM003604">
    <property type="protein sequence ID" value="KYP72181.1"/>
    <property type="molecule type" value="Genomic_DNA"/>
</dbReference>
<organism evidence="2 3">
    <name type="scientific">Cajanus cajan</name>
    <name type="common">Pigeon pea</name>
    <name type="synonym">Cajanus indicus</name>
    <dbReference type="NCBI Taxonomy" id="3821"/>
    <lineage>
        <taxon>Eukaryota</taxon>
        <taxon>Viridiplantae</taxon>
        <taxon>Streptophyta</taxon>
        <taxon>Embryophyta</taxon>
        <taxon>Tracheophyta</taxon>
        <taxon>Spermatophyta</taxon>
        <taxon>Magnoliopsida</taxon>
        <taxon>eudicotyledons</taxon>
        <taxon>Gunneridae</taxon>
        <taxon>Pentapetalae</taxon>
        <taxon>rosids</taxon>
        <taxon>fabids</taxon>
        <taxon>Fabales</taxon>
        <taxon>Fabaceae</taxon>
        <taxon>Papilionoideae</taxon>
        <taxon>50 kb inversion clade</taxon>
        <taxon>NPAAA clade</taxon>
        <taxon>indigoferoid/millettioid clade</taxon>
        <taxon>Phaseoleae</taxon>
        <taxon>Cajanus</taxon>
    </lineage>
</organism>
<dbReference type="PANTHER" id="PTHR42648:SF26">
    <property type="entry name" value="INTEGRASE CATALYTIC DOMAIN-CONTAINING PROTEIN"/>
    <property type="match status" value="1"/>
</dbReference>
<evidence type="ECO:0000313" key="2">
    <source>
        <dbReference type="EMBL" id="KYP72181.1"/>
    </source>
</evidence>
<dbReference type="PANTHER" id="PTHR42648">
    <property type="entry name" value="TRANSPOSASE, PUTATIVE-RELATED"/>
    <property type="match status" value="1"/>
</dbReference>
<accession>A0A151TYT3</accession>
<dbReference type="InterPro" id="IPR001584">
    <property type="entry name" value="Integrase_cat-core"/>
</dbReference>
<dbReference type="Proteomes" id="UP000075243">
    <property type="component" value="Chromosome 2"/>
</dbReference>
<dbReference type="Pfam" id="PF00665">
    <property type="entry name" value="rve"/>
    <property type="match status" value="1"/>
</dbReference>
<reference evidence="2 3" key="1">
    <citation type="journal article" date="2012" name="Nat. Biotechnol.">
        <title>Draft genome sequence of pigeonpea (Cajanus cajan), an orphan legume crop of resource-poor farmers.</title>
        <authorList>
            <person name="Varshney R.K."/>
            <person name="Chen W."/>
            <person name="Li Y."/>
            <person name="Bharti A.K."/>
            <person name="Saxena R.K."/>
            <person name="Schlueter J.A."/>
            <person name="Donoghue M.T."/>
            <person name="Azam S."/>
            <person name="Fan G."/>
            <person name="Whaley A.M."/>
            <person name="Farmer A.D."/>
            <person name="Sheridan J."/>
            <person name="Iwata A."/>
            <person name="Tuteja R."/>
            <person name="Penmetsa R.V."/>
            <person name="Wu W."/>
            <person name="Upadhyaya H.D."/>
            <person name="Yang S.P."/>
            <person name="Shah T."/>
            <person name="Saxena K.B."/>
            <person name="Michael T."/>
            <person name="McCombie W.R."/>
            <person name="Yang B."/>
            <person name="Zhang G."/>
            <person name="Yang H."/>
            <person name="Wang J."/>
            <person name="Spillane C."/>
            <person name="Cook D.R."/>
            <person name="May G.D."/>
            <person name="Xu X."/>
            <person name="Jackson S.A."/>
        </authorList>
    </citation>
    <scope>NUCLEOTIDE SEQUENCE [LARGE SCALE GENOMIC DNA]</scope>
    <source>
        <strain evidence="3">cv. Asha</strain>
    </source>
</reference>
<evidence type="ECO:0000259" key="1">
    <source>
        <dbReference type="PROSITE" id="PS50994"/>
    </source>
</evidence>
<dbReference type="SUPFAM" id="SSF53098">
    <property type="entry name" value="Ribonuclease H-like"/>
    <property type="match status" value="1"/>
</dbReference>
<dbReference type="Gene3D" id="3.30.420.10">
    <property type="entry name" value="Ribonuclease H-like superfamily/Ribonuclease H"/>
    <property type="match status" value="1"/>
</dbReference>
<dbReference type="AlphaFoldDB" id="A0A151TYT3"/>
<dbReference type="InterPro" id="IPR025724">
    <property type="entry name" value="GAG-pre-integrase_dom"/>
</dbReference>
<sequence>MSPFEGPDQIFIGNGQGLPIHSSRSSYFTSQNNPKMSLALHNLLHVPHITKNLISVSKFAKDNSVYFEFHPTYCLVKSQVTNEVLVQGNVGSDGLYCFPNLQLQAAPSNSSAFIVSNNSNTVVSDVDVLNNVKSSSHTLWHARLGHPNFHVQKLVSQQCNIPVVNKIDGFFCNACCMGKAHRLPSNLSDSVYKNPLELVYSDLWGPAPIQSSNNYKYYLSFVDAYSRFTWIYLLQNKSDTLTVFKQFKMMVELQFNTSLKILQIHWGGEFRPLSKYLKDLGVNHRVICPHTHHQNGVIERKHGNIVELGLTLLSHASLPLKIWDSAFCTAVYLINRLPTASLKYVVPYVVLFKQPPDYTFLKT</sequence>